<dbReference type="PROSITE" id="PS00670">
    <property type="entry name" value="D_2_HYDROXYACID_DH_2"/>
    <property type="match status" value="1"/>
</dbReference>
<dbReference type="InterPro" id="IPR036291">
    <property type="entry name" value="NAD(P)-bd_dom_sf"/>
</dbReference>
<dbReference type="OrthoDB" id="1522997at2"/>
<dbReference type="GO" id="GO:0016616">
    <property type="term" value="F:oxidoreductase activity, acting on the CH-OH group of donors, NAD or NADP as acceptor"/>
    <property type="evidence" value="ECO:0007669"/>
    <property type="project" value="InterPro"/>
</dbReference>
<feature type="domain" description="D-isomer specific 2-hydroxyacid dehydrogenase NAD-binding" evidence="6">
    <location>
        <begin position="110"/>
        <end position="297"/>
    </location>
</feature>
<evidence type="ECO:0000256" key="3">
    <source>
        <dbReference type="ARBA" id="ARBA00023027"/>
    </source>
</evidence>
<dbReference type="PROSITE" id="PS00065">
    <property type="entry name" value="D_2_HYDROXYACID_DH_1"/>
    <property type="match status" value="1"/>
</dbReference>
<comment type="similarity">
    <text evidence="1 4">Belongs to the D-isomer specific 2-hydroxyacid dehydrogenase family.</text>
</comment>
<accession>A0A2W7SE13</accession>
<name>A0A2W7SE13_9BACT</name>
<dbReference type="PANTHER" id="PTHR43026">
    <property type="entry name" value="2-HYDROXYACID DEHYDROGENASE HOMOLOG 1-RELATED"/>
    <property type="match status" value="1"/>
</dbReference>
<evidence type="ECO:0000313" key="8">
    <source>
        <dbReference type="Proteomes" id="UP000248882"/>
    </source>
</evidence>
<dbReference type="Pfam" id="PF00389">
    <property type="entry name" value="2-Hacid_dh"/>
    <property type="match status" value="1"/>
</dbReference>
<dbReference type="CDD" id="cd12183">
    <property type="entry name" value="LDH_like_2"/>
    <property type="match status" value="1"/>
</dbReference>
<proteinExistence type="inferred from homology"/>
<dbReference type="InterPro" id="IPR029752">
    <property type="entry name" value="D-isomer_DH_CS1"/>
</dbReference>
<evidence type="ECO:0000259" key="6">
    <source>
        <dbReference type="Pfam" id="PF02826"/>
    </source>
</evidence>
<dbReference type="EMBL" id="QKZT01000017">
    <property type="protein sequence ID" value="PZX48912.1"/>
    <property type="molecule type" value="Genomic_DNA"/>
</dbReference>
<gene>
    <name evidence="7" type="ORF">LV85_03402</name>
</gene>
<keyword evidence="2 4" id="KW-0560">Oxidoreductase</keyword>
<evidence type="ECO:0000256" key="2">
    <source>
        <dbReference type="ARBA" id="ARBA00023002"/>
    </source>
</evidence>
<dbReference type="PANTHER" id="PTHR43026:SF1">
    <property type="entry name" value="2-HYDROXYACID DEHYDROGENASE HOMOLOG 1-RELATED"/>
    <property type="match status" value="1"/>
</dbReference>
<dbReference type="InterPro" id="IPR006140">
    <property type="entry name" value="D-isomer_DH_NAD-bd"/>
</dbReference>
<reference evidence="7 8" key="1">
    <citation type="submission" date="2018-06" db="EMBL/GenBank/DDBJ databases">
        <title>Genomic Encyclopedia of Archaeal and Bacterial Type Strains, Phase II (KMG-II): from individual species to whole genera.</title>
        <authorList>
            <person name="Goeker M."/>
        </authorList>
    </citation>
    <scope>NUCLEOTIDE SEQUENCE [LARGE SCALE GENOMIC DNA]</scope>
    <source>
        <strain evidence="7 8">DSM 19830</strain>
    </source>
</reference>
<dbReference type="AlphaFoldDB" id="A0A2W7SE13"/>
<protein>
    <submittedName>
        <fullName evidence="7">D-lactate dehydrogenase</fullName>
    </submittedName>
</protein>
<dbReference type="Gene3D" id="3.40.50.720">
    <property type="entry name" value="NAD(P)-binding Rossmann-like Domain"/>
    <property type="match status" value="2"/>
</dbReference>
<comment type="caution">
    <text evidence="7">The sequence shown here is derived from an EMBL/GenBank/DDBJ whole genome shotgun (WGS) entry which is preliminary data.</text>
</comment>
<evidence type="ECO:0000313" key="7">
    <source>
        <dbReference type="EMBL" id="PZX48912.1"/>
    </source>
</evidence>
<dbReference type="Proteomes" id="UP000248882">
    <property type="component" value="Unassembled WGS sequence"/>
</dbReference>
<dbReference type="RefSeq" id="WP_111321591.1">
    <property type="nucleotide sequence ID" value="NZ_QKZT01000017.1"/>
</dbReference>
<keyword evidence="3" id="KW-0520">NAD</keyword>
<feature type="domain" description="D-isomer specific 2-hydroxyacid dehydrogenase catalytic" evidence="5">
    <location>
        <begin position="4"/>
        <end position="328"/>
    </location>
</feature>
<keyword evidence="8" id="KW-1185">Reference proteome</keyword>
<dbReference type="Pfam" id="PF02826">
    <property type="entry name" value="2-Hacid_dh_C"/>
    <property type="match status" value="1"/>
</dbReference>
<dbReference type="SUPFAM" id="SSF51735">
    <property type="entry name" value="NAD(P)-binding Rossmann-fold domains"/>
    <property type="match status" value="1"/>
</dbReference>
<evidence type="ECO:0000259" key="5">
    <source>
        <dbReference type="Pfam" id="PF00389"/>
    </source>
</evidence>
<dbReference type="SUPFAM" id="SSF52283">
    <property type="entry name" value="Formate/glycerate dehydrogenase catalytic domain-like"/>
    <property type="match status" value="1"/>
</dbReference>
<dbReference type="InterPro" id="IPR029753">
    <property type="entry name" value="D-isomer_DH_CS"/>
</dbReference>
<evidence type="ECO:0000256" key="1">
    <source>
        <dbReference type="ARBA" id="ARBA00005854"/>
    </source>
</evidence>
<dbReference type="InterPro" id="IPR006139">
    <property type="entry name" value="D-isomer_2_OHA_DH_cat_dom"/>
</dbReference>
<sequence>MRVAFFSTKSYDKESFNHHLPDFNHELTYFEPKLDINTVALAKGFDAVCSFVNDHLEEKILNKLSEMNVKNIALRCAGYNQVDLKKAAELGFKICRVPAYSPEAVAEHALALLMSLSRKTHKAYNRVRENNYSIDGLTGFNIHGKTAGVIGTGAIGRAFCKIMNGMGCKVLAYDIYESDELKDLGVTYLPLNELLAESDIISLHCPLTSDTFHLVNKDSLAQMKDGVTVINTSRGALIETKAVIKALKNRKVGNLGIDVYEQEEDLFFQNRSEEILQDEQISRLMGFPNVLITGHQAFLTNEALAHIASTTLENLDELEAGKELTNEVLWQE</sequence>
<evidence type="ECO:0000256" key="4">
    <source>
        <dbReference type="RuleBase" id="RU003719"/>
    </source>
</evidence>
<organism evidence="7 8">
    <name type="scientific">Algoriphagus chordae</name>
    <dbReference type="NCBI Taxonomy" id="237019"/>
    <lineage>
        <taxon>Bacteria</taxon>
        <taxon>Pseudomonadati</taxon>
        <taxon>Bacteroidota</taxon>
        <taxon>Cytophagia</taxon>
        <taxon>Cytophagales</taxon>
        <taxon>Cyclobacteriaceae</taxon>
        <taxon>Algoriphagus</taxon>
    </lineage>
</organism>
<dbReference type="GO" id="GO:0051287">
    <property type="term" value="F:NAD binding"/>
    <property type="evidence" value="ECO:0007669"/>
    <property type="project" value="InterPro"/>
</dbReference>
<dbReference type="InterPro" id="IPR058205">
    <property type="entry name" value="D-LDH-like"/>
</dbReference>